<dbReference type="InterPro" id="IPR009057">
    <property type="entry name" value="Homeodomain-like_sf"/>
</dbReference>
<dbReference type="PRINTS" id="PR00455">
    <property type="entry name" value="HTHTETR"/>
</dbReference>
<dbReference type="EMBL" id="JAUYVI010000001">
    <property type="protein sequence ID" value="MDQ7246179.1"/>
    <property type="molecule type" value="Genomic_DNA"/>
</dbReference>
<dbReference type="PROSITE" id="PS01081">
    <property type="entry name" value="HTH_TETR_1"/>
    <property type="match status" value="1"/>
</dbReference>
<evidence type="ECO:0000313" key="5">
    <source>
        <dbReference type="Proteomes" id="UP001230156"/>
    </source>
</evidence>
<organism evidence="4 5">
    <name type="scientific">Dongia sedimenti</name>
    <dbReference type="NCBI Taxonomy" id="3064282"/>
    <lineage>
        <taxon>Bacteria</taxon>
        <taxon>Pseudomonadati</taxon>
        <taxon>Pseudomonadota</taxon>
        <taxon>Alphaproteobacteria</taxon>
        <taxon>Rhodospirillales</taxon>
        <taxon>Dongiaceae</taxon>
        <taxon>Dongia</taxon>
    </lineage>
</organism>
<sequence>MAKDANPRKQPRQERAKATVDAIMKAAAQVLIAEGYENATTARIAERAGVSIGSLYQYFPNKEALVAALIERHSDEIVATVDEALTATSHETLEDGMRALIHAAVTAHRLDPKLHKILHEQVPRVGRLAKALDTTRRVTNAIEVFLRQHEAELKNKRDPAMAALVVETALEALSHKAVIERHDLLRSGAFEGEMLSLVTSYLTGK</sequence>
<evidence type="ECO:0000256" key="1">
    <source>
        <dbReference type="ARBA" id="ARBA00023125"/>
    </source>
</evidence>
<dbReference type="Pfam" id="PF17918">
    <property type="entry name" value="TetR_C_15"/>
    <property type="match status" value="1"/>
</dbReference>
<keyword evidence="5" id="KW-1185">Reference proteome</keyword>
<dbReference type="SUPFAM" id="SSF46689">
    <property type="entry name" value="Homeodomain-like"/>
    <property type="match status" value="1"/>
</dbReference>
<dbReference type="RefSeq" id="WP_379953552.1">
    <property type="nucleotide sequence ID" value="NZ_JAUYVI010000001.1"/>
</dbReference>
<name>A0ABU0YEQ4_9PROT</name>
<dbReference type="InterPro" id="IPR050109">
    <property type="entry name" value="HTH-type_TetR-like_transc_reg"/>
</dbReference>
<evidence type="ECO:0000259" key="3">
    <source>
        <dbReference type="PROSITE" id="PS50977"/>
    </source>
</evidence>
<dbReference type="Proteomes" id="UP001230156">
    <property type="component" value="Unassembled WGS sequence"/>
</dbReference>
<dbReference type="Pfam" id="PF00440">
    <property type="entry name" value="TetR_N"/>
    <property type="match status" value="1"/>
</dbReference>
<dbReference type="InterPro" id="IPR041669">
    <property type="entry name" value="TetR_C_15"/>
</dbReference>
<dbReference type="PROSITE" id="PS50977">
    <property type="entry name" value="HTH_TETR_2"/>
    <property type="match status" value="1"/>
</dbReference>
<evidence type="ECO:0000256" key="2">
    <source>
        <dbReference type="PROSITE-ProRule" id="PRU00335"/>
    </source>
</evidence>
<protein>
    <submittedName>
        <fullName evidence="4">TetR/AcrR family transcriptional regulator</fullName>
    </submittedName>
</protein>
<dbReference type="PANTHER" id="PTHR30055">
    <property type="entry name" value="HTH-TYPE TRANSCRIPTIONAL REGULATOR RUTR"/>
    <property type="match status" value="1"/>
</dbReference>
<dbReference type="InterPro" id="IPR023772">
    <property type="entry name" value="DNA-bd_HTH_TetR-type_CS"/>
</dbReference>
<keyword evidence="1 2" id="KW-0238">DNA-binding</keyword>
<accession>A0ABU0YEQ4</accession>
<dbReference type="InterPro" id="IPR001647">
    <property type="entry name" value="HTH_TetR"/>
</dbReference>
<comment type="caution">
    <text evidence="4">The sequence shown here is derived from an EMBL/GenBank/DDBJ whole genome shotgun (WGS) entry which is preliminary data.</text>
</comment>
<dbReference type="Gene3D" id="1.10.357.10">
    <property type="entry name" value="Tetracycline Repressor, domain 2"/>
    <property type="match status" value="1"/>
</dbReference>
<evidence type="ECO:0000313" key="4">
    <source>
        <dbReference type="EMBL" id="MDQ7246179.1"/>
    </source>
</evidence>
<feature type="DNA-binding region" description="H-T-H motif" evidence="2">
    <location>
        <begin position="40"/>
        <end position="59"/>
    </location>
</feature>
<reference evidence="5" key="1">
    <citation type="submission" date="2023-08" db="EMBL/GenBank/DDBJ databases">
        <title>Rhodospirillaceae gen. nov., a novel taxon isolated from the Yangtze River Yuezi River estuary sludge.</title>
        <authorList>
            <person name="Ruan L."/>
        </authorList>
    </citation>
    <scope>NUCLEOTIDE SEQUENCE [LARGE SCALE GENOMIC DNA]</scope>
    <source>
        <strain evidence="5">R-7</strain>
    </source>
</reference>
<feature type="domain" description="HTH tetR-type" evidence="3">
    <location>
        <begin position="17"/>
        <end position="77"/>
    </location>
</feature>
<gene>
    <name evidence="4" type="ORF">Q8A70_00815</name>
</gene>
<dbReference type="PANTHER" id="PTHR30055:SF223">
    <property type="entry name" value="HTH-TYPE TRANSCRIPTIONAL REGULATOR UIDR"/>
    <property type="match status" value="1"/>
</dbReference>
<proteinExistence type="predicted"/>